<comment type="caution">
    <text evidence="1">The sequence shown here is derived from an EMBL/GenBank/DDBJ whole genome shotgun (WGS) entry which is preliminary data.</text>
</comment>
<dbReference type="Proteomes" id="UP001601059">
    <property type="component" value="Unassembled WGS sequence"/>
</dbReference>
<organism evidence="1 2">
    <name type="scientific">Cytobacillus spartinae</name>
    <dbReference type="NCBI Taxonomy" id="3299023"/>
    <lineage>
        <taxon>Bacteria</taxon>
        <taxon>Bacillati</taxon>
        <taxon>Bacillota</taxon>
        <taxon>Bacilli</taxon>
        <taxon>Bacillales</taxon>
        <taxon>Bacillaceae</taxon>
        <taxon>Cytobacillus</taxon>
    </lineage>
</organism>
<reference evidence="1 2" key="1">
    <citation type="submission" date="2024-08" db="EMBL/GenBank/DDBJ databases">
        <title>Two novel Cytobacillus novel species.</title>
        <authorList>
            <person name="Liu G."/>
        </authorList>
    </citation>
    <scope>NUCLEOTIDE SEQUENCE [LARGE SCALE GENOMIC DNA]</scope>
    <source>
        <strain evidence="1 2">FJAT-54145</strain>
    </source>
</reference>
<dbReference type="RefSeq" id="WP_389360730.1">
    <property type="nucleotide sequence ID" value="NZ_JBIACK010000004.1"/>
</dbReference>
<proteinExistence type="predicted"/>
<evidence type="ECO:0000313" key="2">
    <source>
        <dbReference type="Proteomes" id="UP001601059"/>
    </source>
</evidence>
<sequence>MSEQQSTIRSVYLKTMQNLNVKHTRVRCTFIFLNELGRQYDWNPSDQEVVDFPYTTLPNLEFTQRQALRLQDALYPVVALEKKMARWVVGFQELLPTLSLPEQHLLQRRLTVIFWFDYPSISLHFDRPLSHVS</sequence>
<name>A0ABW6KDM2_9BACI</name>
<evidence type="ECO:0000313" key="1">
    <source>
        <dbReference type="EMBL" id="MFE8700998.1"/>
    </source>
</evidence>
<gene>
    <name evidence="1" type="ORF">ACFYKX_10250</name>
</gene>
<dbReference type="EMBL" id="JBIACK010000004">
    <property type="protein sequence ID" value="MFE8700998.1"/>
    <property type="molecule type" value="Genomic_DNA"/>
</dbReference>
<protein>
    <submittedName>
        <fullName evidence="1">Uncharacterized protein</fullName>
    </submittedName>
</protein>
<keyword evidence="2" id="KW-1185">Reference proteome</keyword>
<accession>A0ABW6KDM2</accession>